<evidence type="ECO:0000313" key="3">
    <source>
        <dbReference type="Proteomes" id="UP000542973"/>
    </source>
</evidence>
<dbReference type="Proteomes" id="UP000542973">
    <property type="component" value="Unassembled WGS sequence"/>
</dbReference>
<evidence type="ECO:0000256" key="1">
    <source>
        <dbReference type="SAM" id="Phobius"/>
    </source>
</evidence>
<keyword evidence="1" id="KW-0812">Transmembrane</keyword>
<keyword evidence="1" id="KW-0472">Membrane</keyword>
<reference evidence="2 3" key="1">
    <citation type="submission" date="2020-05" db="EMBL/GenBank/DDBJ databases">
        <title>MicrobeNet Type strains.</title>
        <authorList>
            <person name="Nicholson A.C."/>
        </authorList>
    </citation>
    <scope>NUCLEOTIDE SEQUENCE [LARGE SCALE GENOMIC DNA]</scope>
    <source>
        <strain evidence="2 3">ATCC 700815</strain>
    </source>
</reference>
<protein>
    <submittedName>
        <fullName evidence="2">Uncharacterized protein</fullName>
    </submittedName>
</protein>
<accession>A0A849B7K2</accession>
<dbReference type="AlphaFoldDB" id="A0A849B7K2"/>
<proteinExistence type="predicted"/>
<sequence length="49" mass="5170">MARLPAAILEHRCTDHLWDHHTVNIGLFLVPFAIAAALPGPAGAIAAKT</sequence>
<evidence type="ECO:0000313" key="2">
    <source>
        <dbReference type="EMBL" id="NNH11641.1"/>
    </source>
</evidence>
<organism evidence="2 3">
    <name type="scientific">Cupriavidus gilardii</name>
    <dbReference type="NCBI Taxonomy" id="82541"/>
    <lineage>
        <taxon>Bacteria</taxon>
        <taxon>Pseudomonadati</taxon>
        <taxon>Pseudomonadota</taxon>
        <taxon>Betaproteobacteria</taxon>
        <taxon>Burkholderiales</taxon>
        <taxon>Burkholderiaceae</taxon>
        <taxon>Cupriavidus</taxon>
    </lineage>
</organism>
<gene>
    <name evidence="2" type="ORF">HLB16_12200</name>
</gene>
<keyword evidence="1" id="KW-1133">Transmembrane helix</keyword>
<dbReference type="EMBL" id="JABEMD010000017">
    <property type="protein sequence ID" value="NNH11641.1"/>
    <property type="molecule type" value="Genomic_DNA"/>
</dbReference>
<feature type="transmembrane region" description="Helical" evidence="1">
    <location>
        <begin position="25"/>
        <end position="47"/>
    </location>
</feature>
<comment type="caution">
    <text evidence="2">The sequence shown here is derived from an EMBL/GenBank/DDBJ whole genome shotgun (WGS) entry which is preliminary data.</text>
</comment>
<name>A0A849B7K2_9BURK</name>
<dbReference type="RefSeq" id="WP_158507280.1">
    <property type="nucleotide sequence ID" value="NZ_BAAAEB010000001.1"/>
</dbReference>